<dbReference type="SUPFAM" id="SSF50475">
    <property type="entry name" value="FMN-binding split barrel"/>
    <property type="match status" value="1"/>
</dbReference>
<dbReference type="GO" id="GO:0042602">
    <property type="term" value="F:riboflavin reductase (NADPH) activity"/>
    <property type="evidence" value="ECO:0007669"/>
    <property type="project" value="TreeGrafter"/>
</dbReference>
<dbReference type="GO" id="GO:0010181">
    <property type="term" value="F:FMN binding"/>
    <property type="evidence" value="ECO:0007669"/>
    <property type="project" value="InterPro"/>
</dbReference>
<dbReference type="Pfam" id="PF01613">
    <property type="entry name" value="Flavin_Reduct"/>
    <property type="match status" value="1"/>
</dbReference>
<dbReference type="PANTHER" id="PTHR30466">
    <property type="entry name" value="FLAVIN REDUCTASE"/>
    <property type="match status" value="1"/>
</dbReference>
<dbReference type="Proteomes" id="UP000678393">
    <property type="component" value="Unassembled WGS sequence"/>
</dbReference>
<evidence type="ECO:0000256" key="1">
    <source>
        <dbReference type="ARBA" id="ARBA00023002"/>
    </source>
</evidence>
<dbReference type="InterPro" id="IPR050268">
    <property type="entry name" value="NADH-dep_flavin_reductase"/>
</dbReference>
<evidence type="ECO:0000313" key="3">
    <source>
        <dbReference type="EMBL" id="CAG5129040.1"/>
    </source>
</evidence>
<comment type="caution">
    <text evidence="3">The sequence shown here is derived from an EMBL/GenBank/DDBJ whole genome shotgun (WGS) entry which is preliminary data.</text>
</comment>
<organism evidence="3 4">
    <name type="scientific">Candidula unifasciata</name>
    <dbReference type="NCBI Taxonomy" id="100452"/>
    <lineage>
        <taxon>Eukaryota</taxon>
        <taxon>Metazoa</taxon>
        <taxon>Spiralia</taxon>
        <taxon>Lophotrochozoa</taxon>
        <taxon>Mollusca</taxon>
        <taxon>Gastropoda</taxon>
        <taxon>Heterobranchia</taxon>
        <taxon>Euthyneura</taxon>
        <taxon>Panpulmonata</taxon>
        <taxon>Eupulmonata</taxon>
        <taxon>Stylommatophora</taxon>
        <taxon>Helicina</taxon>
        <taxon>Helicoidea</taxon>
        <taxon>Geomitridae</taxon>
        <taxon>Candidula</taxon>
    </lineage>
</organism>
<keyword evidence="1" id="KW-0560">Oxidoreductase</keyword>
<protein>
    <recommendedName>
        <fullName evidence="2">Flavin reductase like domain-containing protein</fullName>
    </recommendedName>
</protein>
<accession>A0A8S3ZML8</accession>
<dbReference type="OrthoDB" id="2015405at2759"/>
<dbReference type="AlphaFoldDB" id="A0A8S3ZML8"/>
<evidence type="ECO:0000313" key="4">
    <source>
        <dbReference type="Proteomes" id="UP000678393"/>
    </source>
</evidence>
<dbReference type="Gene3D" id="2.30.110.10">
    <property type="entry name" value="Electron Transport, Fmn-binding Protein, Chain A"/>
    <property type="match status" value="1"/>
</dbReference>
<reference evidence="3" key="1">
    <citation type="submission" date="2021-04" db="EMBL/GenBank/DDBJ databases">
        <authorList>
            <consortium name="Molecular Ecology Group"/>
        </authorList>
    </citation>
    <scope>NUCLEOTIDE SEQUENCE</scope>
</reference>
<name>A0A8S3ZML8_9EUPU</name>
<gene>
    <name evidence="3" type="ORF">CUNI_LOCUS14598</name>
</gene>
<sequence>MSAVMQKYATFISKGLISVLQHKYYLPLNSHFDGPIEQLLKYFRSSPQARLFCSSSADPPVKHEVLLKKRLRQESLQERATDETEEFFKLAMRKVPQQVVVVTTSVYHPDTSLYIKRGVTCSTFSSVSFRPPIVSFCLSQGSRMHSLIKSRGTFAVHILAQDQVHQGIHFSKPARDDICQFDSVPHVQGEEGLPIILGCLAVLLCDSHSYHAVGDHMVWYGNVHGVSVSETLQEPLIYFTRKFTSVGDEIFLKAFEDATLPFENWTHEAHLRMAWNYIKEHGKDGAVPYIKLYIQKYNERHRGKLRSTYHETITMFFIHIVSDAVVRSVNASESFEEFLSHNKHLMDKSLILDYYNKDTLSQEQARNRFIYPDKKDLP</sequence>
<feature type="domain" description="Flavin reductase like" evidence="2">
    <location>
        <begin position="92"/>
        <end position="245"/>
    </location>
</feature>
<dbReference type="EMBL" id="CAJHNH020003334">
    <property type="protein sequence ID" value="CAG5129040.1"/>
    <property type="molecule type" value="Genomic_DNA"/>
</dbReference>
<dbReference type="InterPro" id="IPR002563">
    <property type="entry name" value="Flavin_Rdtase-like_dom"/>
</dbReference>
<keyword evidence="4" id="KW-1185">Reference proteome</keyword>
<dbReference type="SMART" id="SM00903">
    <property type="entry name" value="Flavin_Reduct"/>
    <property type="match status" value="1"/>
</dbReference>
<evidence type="ECO:0000259" key="2">
    <source>
        <dbReference type="SMART" id="SM00903"/>
    </source>
</evidence>
<dbReference type="PANTHER" id="PTHR30466:SF1">
    <property type="entry name" value="FMN REDUCTASE (NADH) RUTF"/>
    <property type="match status" value="1"/>
</dbReference>
<dbReference type="InterPro" id="IPR012349">
    <property type="entry name" value="Split_barrel_FMN-bd"/>
</dbReference>
<proteinExistence type="predicted"/>